<evidence type="ECO:0000313" key="2">
    <source>
        <dbReference type="Proteomes" id="UP000321570"/>
    </source>
</evidence>
<proteinExistence type="predicted"/>
<dbReference type="EMBL" id="CABIJS010000014">
    <property type="protein sequence ID" value="VUZ39402.1"/>
    <property type="molecule type" value="Genomic_DNA"/>
</dbReference>
<gene>
    <name evidence="1" type="ORF">WMSIL1_LOCUS687</name>
</gene>
<evidence type="ECO:0000313" key="1">
    <source>
        <dbReference type="EMBL" id="VUZ39402.1"/>
    </source>
</evidence>
<dbReference type="AlphaFoldDB" id="A0A564XWJ2"/>
<keyword evidence="2" id="KW-1185">Reference proteome</keyword>
<name>A0A564XWJ2_HYMDI</name>
<organism evidence="1 2">
    <name type="scientific">Hymenolepis diminuta</name>
    <name type="common">Rat tapeworm</name>
    <dbReference type="NCBI Taxonomy" id="6216"/>
    <lineage>
        <taxon>Eukaryota</taxon>
        <taxon>Metazoa</taxon>
        <taxon>Spiralia</taxon>
        <taxon>Lophotrochozoa</taxon>
        <taxon>Platyhelminthes</taxon>
        <taxon>Cestoda</taxon>
        <taxon>Eucestoda</taxon>
        <taxon>Cyclophyllidea</taxon>
        <taxon>Hymenolepididae</taxon>
        <taxon>Hymenolepis</taxon>
    </lineage>
</organism>
<protein>
    <submittedName>
        <fullName evidence="1">Uncharacterized protein</fullName>
    </submittedName>
</protein>
<accession>A0A564XWJ2</accession>
<dbReference type="Proteomes" id="UP000321570">
    <property type="component" value="Unassembled WGS sequence"/>
</dbReference>
<sequence length="89" mass="9893">MERRTDFDMKAIEPAEVVDVVVDVGEEVGGEEGVEDDEFVVFVGGGITLEFVSSDNIEIGNESSNYYLRRLGPKLHVKRKLENSNTAMN</sequence>
<reference evidence="1 2" key="1">
    <citation type="submission" date="2019-07" db="EMBL/GenBank/DDBJ databases">
        <authorList>
            <person name="Jastrzebski P J."/>
            <person name="Paukszto L."/>
            <person name="Jastrzebski P J."/>
        </authorList>
    </citation>
    <scope>NUCLEOTIDE SEQUENCE [LARGE SCALE GENOMIC DNA]</scope>
    <source>
        <strain evidence="1 2">WMS-il1</strain>
    </source>
</reference>